<proteinExistence type="predicted"/>
<feature type="domain" description="Resolvase/invertase-type recombinase catalytic" evidence="2">
    <location>
        <begin position="27"/>
        <end position="177"/>
    </location>
</feature>
<reference evidence="5" key="1">
    <citation type="journal article" date="2019" name="Int. J. Syst. Evol. Microbiol.">
        <title>The Global Catalogue of Microorganisms (GCM) 10K type strain sequencing project: providing services to taxonomists for standard genome sequencing and annotation.</title>
        <authorList>
            <consortium name="The Broad Institute Genomics Platform"/>
            <consortium name="The Broad Institute Genome Sequencing Center for Infectious Disease"/>
            <person name="Wu L."/>
            <person name="Ma J."/>
        </authorList>
    </citation>
    <scope>NUCLEOTIDE SEQUENCE [LARGE SCALE GENOMIC DNA]</scope>
    <source>
        <strain evidence="5">KCTC 52366</strain>
    </source>
</reference>
<dbReference type="SUPFAM" id="SSF53041">
    <property type="entry name" value="Resolvase-like"/>
    <property type="match status" value="1"/>
</dbReference>
<dbReference type="InterPro" id="IPR050639">
    <property type="entry name" value="SSR_resolvase"/>
</dbReference>
<name>A0ABV7GIV8_9RHOB</name>
<keyword evidence="5" id="KW-1185">Reference proteome</keyword>
<dbReference type="InterPro" id="IPR006119">
    <property type="entry name" value="Resolv_N"/>
</dbReference>
<dbReference type="Pfam" id="PF07508">
    <property type="entry name" value="Recombinase"/>
    <property type="match status" value="1"/>
</dbReference>
<accession>A0ABV7GIV8</accession>
<evidence type="ECO:0000259" key="2">
    <source>
        <dbReference type="PROSITE" id="PS51736"/>
    </source>
</evidence>
<feature type="region of interest" description="Disordered" evidence="1">
    <location>
        <begin position="1"/>
        <end position="20"/>
    </location>
</feature>
<dbReference type="PROSITE" id="PS51736">
    <property type="entry name" value="RECOMBINASES_3"/>
    <property type="match status" value="1"/>
</dbReference>
<sequence length="532" mass="60277">MISWEAGVARGKAPLSEGETEPSAQLLAAEYVRMSTEHQQYSTQNQAQTIREYAERRGIRIVKTYSDDAKSGLIIGGRMALQQMIADVESGVADFSVILVYDVTRWGRFQDTDESAYYEYRCRKAGMQVAYCAEQFENDGSPTSTIVKSVKRAMAGEYSRELSVKVFAGQCRLIELGYRQGGPAGFGLRRALLNERGEVKTELKRGEHKSLQTDRVVLVPGPDDEVRTVRWIYSQFLKKGLSETEIATELNARGILTDLGRAWTRATVHQILTNEKYIGNNVYNRRSFKLKRKRVANGPEMWIRSDGAFDAIVEPKQFQKAQAIIAARNRRFSDEVMLERLARLFQRHGYISGLVIDEADGMPSSGAYAHRFGSLLRAYSLVGFTPDRDYRYIEANRLLRQFHGDEIERVIHEITLLGGAVIRNPATDLLTINGEFTASVVVARCRETSSGGLRWKIRFDTGLAPDITIAIRMNRTNTDALDYYLLPQFEMRSKPLGLAEENGLMLDAFRFETLNFFFDMARRVSVSEVTPW</sequence>
<organism evidence="4 5">
    <name type="scientific">Psychromarinibacter halotolerans</name>
    <dbReference type="NCBI Taxonomy" id="1775175"/>
    <lineage>
        <taxon>Bacteria</taxon>
        <taxon>Pseudomonadati</taxon>
        <taxon>Pseudomonadota</taxon>
        <taxon>Alphaproteobacteria</taxon>
        <taxon>Rhodobacterales</taxon>
        <taxon>Paracoccaceae</taxon>
        <taxon>Psychromarinibacter</taxon>
    </lineage>
</organism>
<evidence type="ECO:0000259" key="3">
    <source>
        <dbReference type="PROSITE" id="PS51737"/>
    </source>
</evidence>
<dbReference type="Gene3D" id="3.90.1750.20">
    <property type="entry name" value="Putative Large Serine Recombinase, Chain B, Domain 2"/>
    <property type="match status" value="1"/>
</dbReference>
<dbReference type="Pfam" id="PF00239">
    <property type="entry name" value="Resolvase"/>
    <property type="match status" value="1"/>
</dbReference>
<dbReference type="InterPro" id="IPR038109">
    <property type="entry name" value="DNA_bind_recomb_sf"/>
</dbReference>
<evidence type="ECO:0000313" key="4">
    <source>
        <dbReference type="EMBL" id="MFC3141285.1"/>
    </source>
</evidence>
<evidence type="ECO:0000256" key="1">
    <source>
        <dbReference type="SAM" id="MobiDB-lite"/>
    </source>
</evidence>
<protein>
    <submittedName>
        <fullName evidence="4">Recombinase family protein</fullName>
    </submittedName>
</protein>
<dbReference type="RefSeq" id="WP_226562356.1">
    <property type="nucleotide sequence ID" value="NZ_JARGYD010000016.1"/>
</dbReference>
<feature type="domain" description="Recombinase" evidence="3">
    <location>
        <begin position="207"/>
        <end position="331"/>
    </location>
</feature>
<dbReference type="Proteomes" id="UP001595632">
    <property type="component" value="Unassembled WGS sequence"/>
</dbReference>
<dbReference type="PANTHER" id="PTHR30461:SF23">
    <property type="entry name" value="DNA RECOMBINASE-RELATED"/>
    <property type="match status" value="1"/>
</dbReference>
<dbReference type="InterPro" id="IPR011109">
    <property type="entry name" value="DNA_bind_recombinase_dom"/>
</dbReference>
<dbReference type="EMBL" id="JBHRTB010000005">
    <property type="protein sequence ID" value="MFC3141285.1"/>
    <property type="molecule type" value="Genomic_DNA"/>
</dbReference>
<evidence type="ECO:0000313" key="5">
    <source>
        <dbReference type="Proteomes" id="UP001595632"/>
    </source>
</evidence>
<dbReference type="Gene3D" id="3.40.50.1390">
    <property type="entry name" value="Resolvase, N-terminal catalytic domain"/>
    <property type="match status" value="1"/>
</dbReference>
<dbReference type="PROSITE" id="PS51737">
    <property type="entry name" value="RECOMBINASE_DNA_BIND"/>
    <property type="match status" value="1"/>
</dbReference>
<dbReference type="SMART" id="SM00857">
    <property type="entry name" value="Resolvase"/>
    <property type="match status" value="1"/>
</dbReference>
<dbReference type="CDD" id="cd00338">
    <property type="entry name" value="Ser_Recombinase"/>
    <property type="match status" value="1"/>
</dbReference>
<dbReference type="InterPro" id="IPR036162">
    <property type="entry name" value="Resolvase-like_N_sf"/>
</dbReference>
<gene>
    <name evidence="4" type="ORF">ACFOGP_01100</name>
</gene>
<comment type="caution">
    <text evidence="4">The sequence shown here is derived from an EMBL/GenBank/DDBJ whole genome shotgun (WGS) entry which is preliminary data.</text>
</comment>
<dbReference type="PANTHER" id="PTHR30461">
    <property type="entry name" value="DNA-INVERTASE FROM LAMBDOID PROPHAGE"/>
    <property type="match status" value="1"/>
</dbReference>